<evidence type="ECO:0000256" key="4">
    <source>
        <dbReference type="ARBA" id="ARBA00022989"/>
    </source>
</evidence>
<proteinExistence type="predicted"/>
<evidence type="ECO:0000256" key="5">
    <source>
        <dbReference type="ARBA" id="ARBA00023136"/>
    </source>
</evidence>
<dbReference type="RefSeq" id="WP_149171599.1">
    <property type="nucleotide sequence ID" value="NZ_VTOY01000006.1"/>
</dbReference>
<comment type="subcellular location">
    <subcellularLocation>
        <location evidence="1">Cell membrane</location>
        <topology evidence="1">Multi-pass membrane protein</topology>
    </subcellularLocation>
</comment>
<gene>
    <name evidence="8" type="ORF">FZ040_08520</name>
</gene>
<keyword evidence="2" id="KW-1003">Cell membrane</keyword>
<feature type="domain" description="Type II secretion system protein GspF" evidence="7">
    <location>
        <begin position="178"/>
        <end position="303"/>
    </location>
</feature>
<dbReference type="PANTHER" id="PTHR35007:SF2">
    <property type="entry name" value="PILUS ASSEMBLE PROTEIN"/>
    <property type="match status" value="1"/>
</dbReference>
<dbReference type="AlphaFoldDB" id="A0A5D6W1P0"/>
<accession>A0A5D6W1P0</accession>
<name>A0A5D6W1P0_9FIRM</name>
<reference evidence="8 9" key="1">
    <citation type="submission" date="2019-08" db="EMBL/GenBank/DDBJ databases">
        <title>Selenomonas sp. mPRGC5 and Selenomonas sp. mPRGC8 isolated from ruminal fluid of dairy goat (Capra hircus).</title>
        <authorList>
            <person name="Poothong S."/>
            <person name="Nuengjamnong C."/>
            <person name="Tanasupawat S."/>
        </authorList>
    </citation>
    <scope>NUCLEOTIDE SEQUENCE [LARGE SCALE GENOMIC DNA]</scope>
    <source>
        <strain evidence="9">mPRGC5</strain>
    </source>
</reference>
<evidence type="ECO:0000259" key="7">
    <source>
        <dbReference type="Pfam" id="PF00482"/>
    </source>
</evidence>
<dbReference type="GO" id="GO:0005886">
    <property type="term" value="C:plasma membrane"/>
    <property type="evidence" value="ECO:0007669"/>
    <property type="project" value="UniProtKB-SubCell"/>
</dbReference>
<evidence type="ECO:0000256" key="1">
    <source>
        <dbReference type="ARBA" id="ARBA00004651"/>
    </source>
</evidence>
<feature type="transmembrane region" description="Helical" evidence="6">
    <location>
        <begin position="141"/>
        <end position="163"/>
    </location>
</feature>
<feature type="transmembrane region" description="Helical" evidence="6">
    <location>
        <begin position="286"/>
        <end position="308"/>
    </location>
</feature>
<comment type="caution">
    <text evidence="8">The sequence shown here is derived from an EMBL/GenBank/DDBJ whole genome shotgun (WGS) entry which is preliminary data.</text>
</comment>
<evidence type="ECO:0000256" key="2">
    <source>
        <dbReference type="ARBA" id="ARBA00022475"/>
    </source>
</evidence>
<evidence type="ECO:0000256" key="6">
    <source>
        <dbReference type="SAM" id="Phobius"/>
    </source>
</evidence>
<dbReference type="InterPro" id="IPR018076">
    <property type="entry name" value="T2SS_GspF_dom"/>
</dbReference>
<feature type="transmembrane region" description="Helical" evidence="6">
    <location>
        <begin position="111"/>
        <end position="129"/>
    </location>
</feature>
<evidence type="ECO:0000313" key="8">
    <source>
        <dbReference type="EMBL" id="TYZ22253.1"/>
    </source>
</evidence>
<keyword evidence="4 6" id="KW-1133">Transmembrane helix</keyword>
<keyword evidence="5 6" id="KW-0472">Membrane</keyword>
<dbReference type="EMBL" id="VTOY01000006">
    <property type="protein sequence ID" value="TYZ22253.1"/>
    <property type="molecule type" value="Genomic_DNA"/>
</dbReference>
<sequence>MMVAFFAMSVSLLIFLGLFGLIEKKIRPQSQIHQRILSIQDHANMQPSASQKAVAKRKTLKDIPFAKRVVQPLRQSIAKSMTKLAPKEWYAVIAARISMAGKAKEWTVNEFVFSCLLGAGAMFGLIFMMTWNGHYALVQKVMFLILGSLLGGAMPVVFLNIMIQKRQAAIQHQLPEVLDLLCVSVQAGLSFDASMRKITDRMKGPFVEECQRMQEDIRMGMVRRTAMHNVASRCKVQDVSLFMTSLIQAERLGTSMGKTLKNQADNIRERRRQYVKAEAMKAPVKIIFPLVMFIFPALFVVALVPSLLSLMKNL</sequence>
<feature type="transmembrane region" description="Helical" evidence="6">
    <location>
        <begin position="6"/>
        <end position="22"/>
    </location>
</feature>
<dbReference type="PANTHER" id="PTHR35007">
    <property type="entry name" value="INTEGRAL MEMBRANE PROTEIN-RELATED"/>
    <property type="match status" value="1"/>
</dbReference>
<dbReference type="OrthoDB" id="9810662at2"/>
<keyword evidence="9" id="KW-1185">Reference proteome</keyword>
<dbReference type="Pfam" id="PF00482">
    <property type="entry name" value="T2SSF"/>
    <property type="match status" value="1"/>
</dbReference>
<evidence type="ECO:0000313" key="9">
    <source>
        <dbReference type="Proteomes" id="UP000323646"/>
    </source>
</evidence>
<protein>
    <submittedName>
        <fullName evidence="8">Type II secretion system F family protein</fullName>
    </submittedName>
</protein>
<evidence type="ECO:0000256" key="3">
    <source>
        <dbReference type="ARBA" id="ARBA00022692"/>
    </source>
</evidence>
<organism evidence="8 9">
    <name type="scientific">Selenomonas ruminis</name>
    <dbReference type="NCBI Taxonomy" id="2593411"/>
    <lineage>
        <taxon>Bacteria</taxon>
        <taxon>Bacillati</taxon>
        <taxon>Bacillota</taxon>
        <taxon>Negativicutes</taxon>
        <taxon>Selenomonadales</taxon>
        <taxon>Selenomonadaceae</taxon>
        <taxon>Selenomonas</taxon>
    </lineage>
</organism>
<keyword evidence="3 6" id="KW-0812">Transmembrane</keyword>
<dbReference type="Proteomes" id="UP000323646">
    <property type="component" value="Unassembled WGS sequence"/>
</dbReference>